<evidence type="ECO:0000256" key="1">
    <source>
        <dbReference type="SAM" id="SignalP"/>
    </source>
</evidence>
<feature type="chain" id="PRO_5032914554" evidence="1">
    <location>
        <begin position="24"/>
        <end position="220"/>
    </location>
</feature>
<name>A0A812S9N6_9DINO</name>
<keyword evidence="3" id="KW-1185">Reference proteome</keyword>
<evidence type="ECO:0000313" key="3">
    <source>
        <dbReference type="Proteomes" id="UP000604046"/>
    </source>
</evidence>
<evidence type="ECO:0000313" key="2">
    <source>
        <dbReference type="EMBL" id="CAE7468815.1"/>
    </source>
</evidence>
<dbReference type="AlphaFoldDB" id="A0A812S9N6"/>
<accession>A0A812S9N6</accession>
<keyword evidence="1" id="KW-0732">Signal</keyword>
<reference evidence="2" key="1">
    <citation type="submission" date="2021-02" db="EMBL/GenBank/DDBJ databases">
        <authorList>
            <person name="Dougan E. K."/>
            <person name="Rhodes N."/>
            <person name="Thang M."/>
            <person name="Chan C."/>
        </authorList>
    </citation>
    <scope>NUCLEOTIDE SEQUENCE</scope>
</reference>
<sequence length="220" mass="23382">MRLADLAPLLPLLLLLPVRVAHGLLSLPPWLRCVRQGVGAQAADVSSTIYSVLSRALPGSLENAPVPQLGDDELGCSFQELLGSAAASPALFQLLQRQAHLILVLSDLGRIAGGNLSQRDLVLDPWLWEHCRQDLGKTSVDCGDTFAEVAAARNTTPNSACAMTSRRLRLSVFLVGPVALASAPCTFQIASAASVGAFSLLGAVFFGDAMDLAWHPKYRK</sequence>
<feature type="signal peptide" evidence="1">
    <location>
        <begin position="1"/>
        <end position="23"/>
    </location>
</feature>
<proteinExistence type="predicted"/>
<dbReference type="OrthoDB" id="10502729at2759"/>
<dbReference type="Proteomes" id="UP000604046">
    <property type="component" value="Unassembled WGS sequence"/>
</dbReference>
<organism evidence="2 3">
    <name type="scientific">Symbiodinium natans</name>
    <dbReference type="NCBI Taxonomy" id="878477"/>
    <lineage>
        <taxon>Eukaryota</taxon>
        <taxon>Sar</taxon>
        <taxon>Alveolata</taxon>
        <taxon>Dinophyceae</taxon>
        <taxon>Suessiales</taxon>
        <taxon>Symbiodiniaceae</taxon>
        <taxon>Symbiodinium</taxon>
    </lineage>
</organism>
<dbReference type="EMBL" id="CAJNDS010002424">
    <property type="protein sequence ID" value="CAE7468815.1"/>
    <property type="molecule type" value="Genomic_DNA"/>
</dbReference>
<gene>
    <name evidence="2" type="primary">TUBD1</name>
    <name evidence="2" type="ORF">SNAT2548_LOCUS26255</name>
</gene>
<comment type="caution">
    <text evidence="2">The sequence shown here is derived from an EMBL/GenBank/DDBJ whole genome shotgun (WGS) entry which is preliminary data.</text>
</comment>
<protein>
    <submittedName>
        <fullName evidence="2">TUBD1 protein</fullName>
    </submittedName>
</protein>